<sequence length="40" mass="4383">MNTEIKLQVKSLFAKAVNAGMTPEEASKLFEDSINEVQGN</sequence>
<protein>
    <submittedName>
        <fullName evidence="1">Uncharacterized protein</fullName>
    </submittedName>
</protein>
<gene>
    <name evidence="1" type="ORF">Danklef1_26</name>
</gene>
<keyword evidence="2" id="KW-1185">Reference proteome</keyword>
<evidence type="ECO:0000313" key="2">
    <source>
        <dbReference type="Proteomes" id="UP000693794"/>
    </source>
</evidence>
<dbReference type="EMBL" id="MT732458">
    <property type="protein sequence ID" value="QQV90506.1"/>
    <property type="molecule type" value="Genomic_DNA"/>
</dbReference>
<organism evidence="1 2">
    <name type="scientific">Polaribacter phage Danklef_1</name>
    <dbReference type="NCBI Taxonomy" id="2745646"/>
    <lineage>
        <taxon>Viruses</taxon>
        <taxon>Duplodnaviria</taxon>
        <taxon>Heunggongvirae</taxon>
        <taxon>Uroviricota</taxon>
        <taxon>Caudoviricetes</taxon>
        <taxon>Forsetiviridae</taxon>
        <taxon>Freyavirus</taxon>
        <taxon>Freyavirus danklef</taxon>
    </lineage>
</organism>
<dbReference type="Proteomes" id="UP000693794">
    <property type="component" value="Segment"/>
</dbReference>
<name>A0A8E5EAX7_9CAUD</name>
<accession>A0A8E5EAX7</accession>
<proteinExistence type="predicted"/>
<evidence type="ECO:0000313" key="1">
    <source>
        <dbReference type="EMBL" id="QQV90506.1"/>
    </source>
</evidence>
<reference evidence="1" key="1">
    <citation type="submission" date="2020-07" db="EMBL/GenBank/DDBJ databases">
        <title>Highly diverse flavobacterial phages as mortality factor during North Sea spring blooms.</title>
        <authorList>
            <person name="Bartlau N."/>
            <person name="Wichels A."/>
            <person name="Krohne G."/>
            <person name="Adriaenssens E.M."/>
            <person name="Heins A."/>
            <person name="Fuchs B.M."/>
            <person name="Amann R."/>
            <person name="Moraru C."/>
        </authorList>
    </citation>
    <scope>NUCLEOTIDE SEQUENCE</scope>
</reference>